<keyword evidence="1" id="KW-0812">Transmembrane</keyword>
<keyword evidence="1" id="KW-1133">Transmembrane helix</keyword>
<dbReference type="AlphaFoldDB" id="A0A2H0R948"/>
<name>A0A2H0R948_UNCKA</name>
<proteinExistence type="predicted"/>
<keyword evidence="1" id="KW-0472">Membrane</keyword>
<evidence type="ECO:0000256" key="1">
    <source>
        <dbReference type="SAM" id="Phobius"/>
    </source>
</evidence>
<sequence length="64" mass="7204">MGLEAKTNINIKINMSDKHSKFDNFSGTTKVQNHSFASVYYYLFTGIILLVAVFLFLPRVSSSV</sequence>
<comment type="caution">
    <text evidence="2">The sequence shown here is derived from an EMBL/GenBank/DDBJ whole genome shotgun (WGS) entry which is preliminary data.</text>
</comment>
<organism evidence="2 3">
    <name type="scientific">candidate division WWE3 bacterium CG10_big_fil_rev_8_21_14_0_10_32_10</name>
    <dbReference type="NCBI Taxonomy" id="1975090"/>
    <lineage>
        <taxon>Bacteria</taxon>
        <taxon>Katanobacteria</taxon>
    </lineage>
</organism>
<evidence type="ECO:0000313" key="3">
    <source>
        <dbReference type="Proteomes" id="UP000230214"/>
    </source>
</evidence>
<accession>A0A2H0R948</accession>
<dbReference type="EMBL" id="PCXU01000040">
    <property type="protein sequence ID" value="PIR43049.1"/>
    <property type="molecule type" value="Genomic_DNA"/>
</dbReference>
<dbReference type="Proteomes" id="UP000230214">
    <property type="component" value="Unassembled WGS sequence"/>
</dbReference>
<protein>
    <submittedName>
        <fullName evidence="2">Uncharacterized protein</fullName>
    </submittedName>
</protein>
<evidence type="ECO:0000313" key="2">
    <source>
        <dbReference type="EMBL" id="PIR43049.1"/>
    </source>
</evidence>
<reference evidence="2 3" key="1">
    <citation type="submission" date="2017-09" db="EMBL/GenBank/DDBJ databases">
        <title>Depth-based differentiation of microbial function through sediment-hosted aquifers and enrichment of novel symbionts in the deep terrestrial subsurface.</title>
        <authorList>
            <person name="Probst A.J."/>
            <person name="Ladd B."/>
            <person name="Jarett J.K."/>
            <person name="Geller-Mcgrath D.E."/>
            <person name="Sieber C.M."/>
            <person name="Emerson J.B."/>
            <person name="Anantharaman K."/>
            <person name="Thomas B.C."/>
            <person name="Malmstrom R."/>
            <person name="Stieglmeier M."/>
            <person name="Klingl A."/>
            <person name="Woyke T."/>
            <person name="Ryan C.M."/>
            <person name="Banfield J.F."/>
        </authorList>
    </citation>
    <scope>NUCLEOTIDE SEQUENCE [LARGE SCALE GENOMIC DNA]</scope>
    <source>
        <strain evidence="2">CG10_big_fil_rev_8_21_14_0_10_32_10</strain>
    </source>
</reference>
<gene>
    <name evidence="2" type="ORF">COV24_04690</name>
</gene>
<feature type="transmembrane region" description="Helical" evidence="1">
    <location>
        <begin position="39"/>
        <end position="57"/>
    </location>
</feature>